<dbReference type="InterPro" id="IPR011989">
    <property type="entry name" value="ARM-like"/>
</dbReference>
<feature type="repeat" description="ARM" evidence="6">
    <location>
        <begin position="299"/>
        <end position="341"/>
    </location>
</feature>
<dbReference type="GO" id="GO:0030018">
    <property type="term" value="C:Z disc"/>
    <property type="evidence" value="ECO:0007669"/>
    <property type="project" value="Ensembl"/>
</dbReference>
<dbReference type="GO" id="GO:0042127">
    <property type="term" value="P:regulation of cell population proliferation"/>
    <property type="evidence" value="ECO:0007669"/>
    <property type="project" value="Ensembl"/>
</dbReference>
<comment type="subcellular location">
    <subcellularLocation>
        <location evidence="2">Cell junction</location>
        <location evidence="2">Adherens junction</location>
    </subcellularLocation>
    <subcellularLocation>
        <location evidence="1">Cytoplasm</location>
    </subcellularLocation>
</comment>
<dbReference type="GO" id="GO:0045296">
    <property type="term" value="F:cadherin binding"/>
    <property type="evidence" value="ECO:0007669"/>
    <property type="project" value="Ensembl"/>
</dbReference>
<dbReference type="GO" id="GO:0106006">
    <property type="term" value="F:cytoskeletal protein-membrane anchor activity"/>
    <property type="evidence" value="ECO:0007669"/>
    <property type="project" value="Ensembl"/>
</dbReference>
<dbReference type="Pfam" id="PF00514">
    <property type="entry name" value="Arm"/>
    <property type="match status" value="3"/>
</dbReference>
<protein>
    <submittedName>
        <fullName evidence="8">Junction plakoglobin</fullName>
    </submittedName>
</protein>
<proteinExistence type="inferred from homology"/>
<dbReference type="GO" id="GO:0005829">
    <property type="term" value="C:cytosol"/>
    <property type="evidence" value="ECO:0007669"/>
    <property type="project" value="Ensembl"/>
</dbReference>
<dbReference type="GO" id="GO:0045944">
    <property type="term" value="P:positive regulation of transcription by RNA polymerase II"/>
    <property type="evidence" value="ECO:0007669"/>
    <property type="project" value="Ensembl"/>
</dbReference>
<dbReference type="FunFam" id="1.25.10.10:FF:000015">
    <property type="entry name" value="Catenin beta-1"/>
    <property type="match status" value="1"/>
</dbReference>
<dbReference type="InterPro" id="IPR013284">
    <property type="entry name" value="Beta-catenin"/>
</dbReference>
<evidence type="ECO:0000256" key="4">
    <source>
        <dbReference type="ARBA" id="ARBA00022490"/>
    </source>
</evidence>
<dbReference type="GO" id="GO:0043537">
    <property type="term" value="P:negative regulation of blood vessel endothelial cell migration"/>
    <property type="evidence" value="ECO:0007669"/>
    <property type="project" value="Ensembl"/>
</dbReference>
<dbReference type="PROSITE" id="PS50176">
    <property type="entry name" value="ARM_REPEAT"/>
    <property type="match status" value="9"/>
</dbReference>
<reference evidence="8" key="2">
    <citation type="submission" date="2025-08" db="UniProtKB">
        <authorList>
            <consortium name="Ensembl"/>
        </authorList>
    </citation>
    <scope>IDENTIFICATION</scope>
</reference>
<dbReference type="PRINTS" id="PR01869">
    <property type="entry name" value="BCATNINFAMLY"/>
</dbReference>
<dbReference type="GO" id="GO:0045766">
    <property type="term" value="P:positive regulation of angiogenesis"/>
    <property type="evidence" value="ECO:0007669"/>
    <property type="project" value="Ensembl"/>
</dbReference>
<evidence type="ECO:0000313" key="9">
    <source>
        <dbReference type="Proteomes" id="UP000008225"/>
    </source>
</evidence>
<keyword evidence="5" id="KW-0677">Repeat</keyword>
<feature type="repeat" description="ARM" evidence="6">
    <location>
        <begin position="341"/>
        <end position="383"/>
    </location>
</feature>
<dbReference type="GO" id="GO:0005912">
    <property type="term" value="C:adherens junction"/>
    <property type="evidence" value="ECO:0007669"/>
    <property type="project" value="UniProtKB-SubCell"/>
</dbReference>
<dbReference type="GO" id="GO:0003713">
    <property type="term" value="F:transcription coactivator activity"/>
    <property type="evidence" value="ECO:0007669"/>
    <property type="project" value="Ensembl"/>
</dbReference>
<dbReference type="PANTHER" id="PTHR45976">
    <property type="entry name" value="ARMADILLO SEGMENT POLARITY PROTEIN"/>
    <property type="match status" value="1"/>
</dbReference>
<dbReference type="SMART" id="SM00185">
    <property type="entry name" value="ARM"/>
    <property type="match status" value="12"/>
</dbReference>
<dbReference type="GO" id="GO:0043588">
    <property type="term" value="P:skin development"/>
    <property type="evidence" value="ECO:0007669"/>
    <property type="project" value="Ensembl"/>
</dbReference>
<dbReference type="GO" id="GO:0071665">
    <property type="term" value="C:gamma-catenin-TCF7L2 complex"/>
    <property type="evidence" value="ECO:0007669"/>
    <property type="project" value="Ensembl"/>
</dbReference>
<feature type="repeat" description="ARM" evidence="6">
    <location>
        <begin position="215"/>
        <end position="253"/>
    </location>
</feature>
<dbReference type="GO" id="GO:0019903">
    <property type="term" value="F:protein phosphatase binding"/>
    <property type="evidence" value="ECO:0007669"/>
    <property type="project" value="Ensembl"/>
</dbReference>
<feature type="repeat" description="ARM" evidence="6">
    <location>
        <begin position="383"/>
        <end position="426"/>
    </location>
</feature>
<dbReference type="GO" id="GO:0098911">
    <property type="term" value="P:regulation of ventricular cardiac muscle cell action potential"/>
    <property type="evidence" value="ECO:0007669"/>
    <property type="project" value="Ensembl"/>
</dbReference>
<organism evidence="8 9">
    <name type="scientific">Callithrix jacchus</name>
    <name type="common">White-tufted-ear marmoset</name>
    <name type="synonym">Simia Jacchus</name>
    <dbReference type="NCBI Taxonomy" id="9483"/>
    <lineage>
        <taxon>Eukaryota</taxon>
        <taxon>Metazoa</taxon>
        <taxon>Chordata</taxon>
        <taxon>Craniata</taxon>
        <taxon>Vertebrata</taxon>
        <taxon>Euteleostomi</taxon>
        <taxon>Mammalia</taxon>
        <taxon>Eutheria</taxon>
        <taxon>Euarchontoglires</taxon>
        <taxon>Primates</taxon>
        <taxon>Haplorrhini</taxon>
        <taxon>Platyrrhini</taxon>
        <taxon>Cebidae</taxon>
        <taxon>Callitrichinae</taxon>
        <taxon>Callithrix</taxon>
        <taxon>Callithrix</taxon>
    </lineage>
</organism>
<dbReference type="GO" id="GO:0050982">
    <property type="term" value="P:detection of mechanical stimulus"/>
    <property type="evidence" value="ECO:0007669"/>
    <property type="project" value="Ensembl"/>
</dbReference>
<dbReference type="Gene3D" id="1.25.10.10">
    <property type="entry name" value="Leucine-rich Repeat Variant"/>
    <property type="match status" value="1"/>
</dbReference>
<dbReference type="GO" id="GO:0042307">
    <property type="term" value="P:positive regulation of protein import into nucleus"/>
    <property type="evidence" value="ECO:0007669"/>
    <property type="project" value="Ensembl"/>
</dbReference>
<evidence type="ECO:0000256" key="7">
    <source>
        <dbReference type="SAM" id="SignalP"/>
    </source>
</evidence>
<dbReference type="GO" id="GO:0002159">
    <property type="term" value="P:desmosome assembly"/>
    <property type="evidence" value="ECO:0007669"/>
    <property type="project" value="Ensembl"/>
</dbReference>
<dbReference type="GO" id="GO:0001533">
    <property type="term" value="C:cornified envelope"/>
    <property type="evidence" value="ECO:0007669"/>
    <property type="project" value="Ensembl"/>
</dbReference>
<evidence type="ECO:0000256" key="1">
    <source>
        <dbReference type="ARBA" id="ARBA00004496"/>
    </source>
</evidence>
<dbReference type="GO" id="GO:0016342">
    <property type="term" value="C:catenin complex"/>
    <property type="evidence" value="ECO:0007669"/>
    <property type="project" value="Ensembl"/>
</dbReference>
<dbReference type="GO" id="GO:0005882">
    <property type="term" value="C:intermediate filament"/>
    <property type="evidence" value="ECO:0007669"/>
    <property type="project" value="Ensembl"/>
</dbReference>
<keyword evidence="4" id="KW-0963">Cytoplasm</keyword>
<dbReference type="GO" id="GO:0001954">
    <property type="term" value="P:positive regulation of cell-matrix adhesion"/>
    <property type="evidence" value="ECO:0007669"/>
    <property type="project" value="Ensembl"/>
</dbReference>
<dbReference type="GO" id="GO:0072659">
    <property type="term" value="P:protein localization to plasma membrane"/>
    <property type="evidence" value="ECO:0007669"/>
    <property type="project" value="Ensembl"/>
</dbReference>
<evidence type="ECO:0000256" key="2">
    <source>
        <dbReference type="ARBA" id="ARBA00004536"/>
    </source>
</evidence>
<evidence type="ECO:0000256" key="3">
    <source>
        <dbReference type="ARBA" id="ARBA00005462"/>
    </source>
</evidence>
<comment type="similarity">
    <text evidence="3">Belongs to the beta-catenin family.</text>
</comment>
<evidence type="ECO:0000256" key="6">
    <source>
        <dbReference type="PROSITE-ProRule" id="PRU00259"/>
    </source>
</evidence>
<reference evidence="8" key="3">
    <citation type="submission" date="2025-09" db="UniProtKB">
        <authorList>
            <consortium name="Ensembl"/>
        </authorList>
    </citation>
    <scope>IDENTIFICATION</scope>
</reference>
<dbReference type="GO" id="GO:0045294">
    <property type="term" value="F:alpha-catenin binding"/>
    <property type="evidence" value="ECO:0007669"/>
    <property type="project" value="Ensembl"/>
</dbReference>
<dbReference type="GO" id="GO:0071681">
    <property type="term" value="P:cellular response to indole-3-methanol"/>
    <property type="evidence" value="ECO:0007669"/>
    <property type="project" value="Ensembl"/>
</dbReference>
<feature type="repeat" description="ARM" evidence="6">
    <location>
        <begin position="506"/>
        <end position="548"/>
    </location>
</feature>
<dbReference type="OMA" id="DETCGRQ"/>
<keyword evidence="9" id="KW-1185">Reference proteome</keyword>
<dbReference type="InterPro" id="IPR016024">
    <property type="entry name" value="ARM-type_fold"/>
</dbReference>
<dbReference type="Ensembl" id="ENSCJAT00000147225.1">
    <property type="protein sequence ID" value="ENSCJAP00000094035.1"/>
    <property type="gene ID" value="ENSCJAG00000012139.5"/>
</dbReference>
<feature type="signal peptide" evidence="7">
    <location>
        <begin position="1"/>
        <end position="19"/>
    </location>
</feature>
<feature type="repeat" description="ARM" evidence="6">
    <location>
        <begin position="257"/>
        <end position="300"/>
    </location>
</feature>
<dbReference type="GO" id="GO:0030057">
    <property type="term" value="C:desmosome"/>
    <property type="evidence" value="ECO:0007669"/>
    <property type="project" value="Ensembl"/>
</dbReference>
<feature type="repeat" description="ARM" evidence="6">
    <location>
        <begin position="553"/>
        <end position="596"/>
    </location>
</feature>
<dbReference type="GO" id="GO:0086073">
    <property type="term" value="P:bundle of His cell-Purkinje myocyte adhesion involved in cell communication"/>
    <property type="evidence" value="ECO:0007669"/>
    <property type="project" value="Ensembl"/>
</dbReference>
<feature type="repeat" description="ARM" evidence="6">
    <location>
        <begin position="464"/>
        <end position="506"/>
    </location>
</feature>
<name>A0A8I3WH42_CALJA</name>
<evidence type="ECO:0000256" key="5">
    <source>
        <dbReference type="ARBA" id="ARBA00022737"/>
    </source>
</evidence>
<dbReference type="AlphaFoldDB" id="A0A8I3WH42"/>
<dbReference type="SUPFAM" id="SSF48371">
    <property type="entry name" value="ARM repeat"/>
    <property type="match status" value="1"/>
</dbReference>
<dbReference type="GO" id="GO:0032993">
    <property type="term" value="C:protein-DNA complex"/>
    <property type="evidence" value="ECO:0007669"/>
    <property type="project" value="Ensembl"/>
</dbReference>
<dbReference type="InterPro" id="IPR000225">
    <property type="entry name" value="Armadillo"/>
</dbReference>
<evidence type="ECO:0000313" key="8">
    <source>
        <dbReference type="Ensembl" id="ENSCJAP00000094035.1"/>
    </source>
</evidence>
<dbReference type="GO" id="GO:0086091">
    <property type="term" value="P:regulation of heart rate by cardiac conduction"/>
    <property type="evidence" value="ECO:0007669"/>
    <property type="project" value="Ensembl"/>
</dbReference>
<accession>A0A8I3WH42</accession>
<dbReference type="CDD" id="cd21725">
    <property type="entry name" value="CTNNAbd_CTNNG"/>
    <property type="match status" value="1"/>
</dbReference>
<reference evidence="8 9" key="1">
    <citation type="submission" date="2009-03" db="EMBL/GenBank/DDBJ databases">
        <authorList>
            <person name="Warren W."/>
            <person name="Ye L."/>
            <person name="Minx P."/>
            <person name="Worley K."/>
            <person name="Gibbs R."/>
            <person name="Wilson R.K."/>
        </authorList>
    </citation>
    <scope>NUCLEOTIDE SEQUENCE [LARGE SCALE GENOMIC DNA]</scope>
</reference>
<dbReference type="GO" id="GO:0014704">
    <property type="term" value="C:intercalated disc"/>
    <property type="evidence" value="ECO:0007669"/>
    <property type="project" value="Ensembl"/>
</dbReference>
<feature type="chain" id="PRO_5035228413" evidence="7">
    <location>
        <begin position="20"/>
        <end position="922"/>
    </location>
</feature>
<dbReference type="GeneTree" id="ENSGT00940000156395"/>
<dbReference type="Proteomes" id="UP000008225">
    <property type="component" value="Chromosome 5"/>
</dbReference>
<gene>
    <name evidence="8" type="primary">JUP</name>
</gene>
<dbReference type="GO" id="GO:0016477">
    <property type="term" value="P:cell migration"/>
    <property type="evidence" value="ECO:0007669"/>
    <property type="project" value="Ensembl"/>
</dbReference>
<feature type="repeat" description="ARM" evidence="6">
    <location>
        <begin position="657"/>
        <end position="699"/>
    </location>
</feature>
<keyword evidence="7" id="KW-0732">Signal</keyword>
<sequence>MGSPSLGLVPFWALPSSLAAPSWNPWGQGDDVGRQAGLGDKLKLGAGQGVGVPHWGQLTSCFLTTSSVPPVATMEVMNLMEQPIKVTEWQQTYTYDSGIHSGANTCVPSVSSKGIMEEDEACGRQYTLKKTTTYTQGVPPSQGDLEYQMSTTARAKRVREAMCPGMSGEDSSLLLATQVEGQATNLQRLAEPSQLLKSAIVHLINYQDDAELATRALPELTKLLNDEDPVVVTKAAMIVNQLSKKEASRRALMGSPQLVAAVVRTMQNTSDLDTARCTTSILHNLSHHREGLLAIFKSGGIPALVRMLSSPVESVLFYAITTLHNLLLYQEGAKMAVRLADGLQKMVPLLNKNNPKFLAITTDCLQLLAYGNQESKLIILANGGPQALVQIMRNYSYEKLLWTTSRVLKVLSVCPSNKPAIVEAGGMQALGKHLTSNSPRLVQNCLWTLRNLSDVATKQEGLESVLKILVNQLSVDDVNVLTCATGTLSNLTCNNSKNKTLVTQNSGVEALIHAILRAGDKDDITEPAICALRHLTSRHPEAEMAQNSVRLNYGIPAIVKLLNQPNQWPLVKATIGLIRNLALCPANHAPLQEAAVIPRLVQLLVKAHQDAQRHVAAGTQQPYTDGVRMEEIVEGCTGALHILARDPMNRMEIFRLNTIPLFVQLLYSSVENIQRVAAGVLCELAQDKEAADAIDAEGASAPLMELLHSRNEGTATYAAAVLFRISEDKNPDYRKRVSVELTNSLFKHDPAAWEAAQSMIPINEPYGDGKCELRSSGPWRAWSAVCGCEGAIFYRRARGPVATAVWRLGALVWGLGRVSGPPWWAWGEEVGEGWAECPLQSGWQTLGQSSTFRPQTWMPPTVPCTPAMCPLTPWTCTWTWMETTPSTPTAMASGPRTPLQTTCWPRRLGPSTAPCLQAFPPL</sequence>